<reference evidence="2 3" key="1">
    <citation type="journal article" date="2015" name="Genome Announc.">
        <title>Complete genome sequences for 35 biothreat assay-relevant bacillus species.</title>
        <authorList>
            <person name="Johnson S.L."/>
            <person name="Daligault H.E."/>
            <person name="Davenport K.W."/>
            <person name="Jaissle J."/>
            <person name="Frey K.G."/>
            <person name="Ladner J.T."/>
            <person name="Broomall S.M."/>
            <person name="Bishop-Lilly K.A."/>
            <person name="Bruce D.C."/>
            <person name="Gibbons H.S."/>
            <person name="Coyne S.R."/>
            <person name="Lo C.C."/>
            <person name="Meincke L."/>
            <person name="Munk A.C."/>
            <person name="Koroleva G.I."/>
            <person name="Rosenzweig C.N."/>
            <person name="Palacios G.F."/>
            <person name="Redden C.L."/>
            <person name="Minogue T.D."/>
            <person name="Chain P.S."/>
        </authorList>
    </citation>
    <scope>NUCLEOTIDE SEQUENCE [LARGE SCALE GENOMIC DNA]</scope>
    <source>
        <strain evidence="3">ATCC 14581 / DSM 32 / JCM 2506 / NBRC 15308 / NCIMB 9376 / NCTC 10342 / NRRL B-14308 / VKM B-512</strain>
        <plasmid evidence="2 3">pBMV_2</plasmid>
    </source>
</reference>
<evidence type="ECO:0000259" key="1">
    <source>
        <dbReference type="Pfam" id="PF13255"/>
    </source>
</evidence>
<protein>
    <recommendedName>
        <fullName evidence="1">DUF4046 domain-containing protein</fullName>
    </recommendedName>
</protein>
<gene>
    <name evidence="2" type="ORF">BG04_5797</name>
</gene>
<evidence type="ECO:0000313" key="3">
    <source>
        <dbReference type="Proteomes" id="UP000031829"/>
    </source>
</evidence>
<dbReference type="RefSeq" id="WP_034655580.1">
    <property type="nucleotide sequence ID" value="NZ_BCVB01000023.1"/>
</dbReference>
<accession>A0A0B6B0B1</accession>
<keyword evidence="2" id="KW-0614">Plasmid</keyword>
<feature type="domain" description="DUF4046" evidence="1">
    <location>
        <begin position="6"/>
        <end position="89"/>
    </location>
</feature>
<sequence length="250" mass="29851">MDRDQVIEIYQQVLDGKRKRFPNGFFVGNEGKTYMNYITRYLLEQRLSIPIHEIPLKVGADTLWSHRLRPPAMLYGWNYYEVIDNAYPGEFQPWEFRQVPRKYWKGEEGKNRAIEAVKYVLEEELKIPFNEIPHRVNFHFFNQYGLGGVFSLFRQSPFQVIEAVYPGSFKPWQFANVPMNCWKNEASIQEAMDDFLFNQLHFLSYEEAFLNIKSQHFNDCQLTGLFQMAFDGQMSNVKKWIKRQEMQKVN</sequence>
<feature type="domain" description="DUF4046" evidence="1">
    <location>
        <begin position="95"/>
        <end position="168"/>
    </location>
</feature>
<dbReference type="InterPro" id="IPR025119">
    <property type="entry name" value="DUF4046"/>
</dbReference>
<dbReference type="HOGENOM" id="CLU_1044468_0_0_9"/>
<dbReference type="Pfam" id="PF13255">
    <property type="entry name" value="DUF4046"/>
    <property type="match status" value="2"/>
</dbReference>
<proteinExistence type="predicted"/>
<dbReference type="AlphaFoldDB" id="A0A0B6B0B1"/>
<dbReference type="KEGG" id="bmeg:BG04_5797"/>
<dbReference type="EMBL" id="CP009921">
    <property type="protein sequence ID" value="AJI25619.1"/>
    <property type="molecule type" value="Genomic_DNA"/>
</dbReference>
<dbReference type="GeneID" id="93646042"/>
<geneLocation type="plasmid" evidence="2 3">
    <name>pBMV_2</name>
</geneLocation>
<dbReference type="Proteomes" id="UP000031829">
    <property type="component" value="Plasmid pBMV_2"/>
</dbReference>
<evidence type="ECO:0000313" key="2">
    <source>
        <dbReference type="EMBL" id="AJI25619.1"/>
    </source>
</evidence>
<name>A0A0B6B0B1_PRIM2</name>
<organism evidence="2 3">
    <name type="scientific">Priestia megaterium (strain ATCC 14581 / DSM 32 / CCUG 1817 / JCM 2506 / NBRC 15308 / NCIMB 9376 / NCTC 10342 / NRRL B-14308 / VKM B-512 / Ford 19)</name>
    <name type="common">Bacillus megaterium</name>
    <dbReference type="NCBI Taxonomy" id="1348623"/>
    <lineage>
        <taxon>Bacteria</taxon>
        <taxon>Bacillati</taxon>
        <taxon>Bacillota</taxon>
        <taxon>Bacilli</taxon>
        <taxon>Bacillales</taxon>
        <taxon>Bacillaceae</taxon>
        <taxon>Priestia</taxon>
    </lineage>
</organism>